<organism evidence="6 7">
    <name type="scientific">Hohenbuehelia grisea</name>
    <dbReference type="NCBI Taxonomy" id="104357"/>
    <lineage>
        <taxon>Eukaryota</taxon>
        <taxon>Fungi</taxon>
        <taxon>Dikarya</taxon>
        <taxon>Basidiomycota</taxon>
        <taxon>Agaricomycotina</taxon>
        <taxon>Agaricomycetes</taxon>
        <taxon>Agaricomycetidae</taxon>
        <taxon>Agaricales</taxon>
        <taxon>Pleurotineae</taxon>
        <taxon>Pleurotaceae</taxon>
        <taxon>Hohenbuehelia</taxon>
    </lineage>
</organism>
<protein>
    <recommendedName>
        <fullName evidence="8">FAD/NAD(P)-binding domain-containing protein</fullName>
    </recommendedName>
</protein>
<dbReference type="InterPro" id="IPR050346">
    <property type="entry name" value="FMO-like"/>
</dbReference>
<dbReference type="Proteomes" id="UP001556367">
    <property type="component" value="Unassembled WGS sequence"/>
</dbReference>
<dbReference type="InterPro" id="IPR020946">
    <property type="entry name" value="Flavin_mOase-like"/>
</dbReference>
<keyword evidence="2" id="KW-0285">Flavoprotein</keyword>
<keyword evidence="7" id="KW-1185">Reference proteome</keyword>
<proteinExistence type="inferred from homology"/>
<reference evidence="7" key="1">
    <citation type="submission" date="2024-06" db="EMBL/GenBank/DDBJ databases">
        <title>Multi-omics analyses provide insights into the biosynthesis of the anticancer antibiotic pleurotin in Hohenbuehelia grisea.</title>
        <authorList>
            <person name="Weaver J.A."/>
            <person name="Alberti F."/>
        </authorList>
    </citation>
    <scope>NUCLEOTIDE SEQUENCE [LARGE SCALE GENOMIC DNA]</scope>
    <source>
        <strain evidence="7">T-177</strain>
    </source>
</reference>
<evidence type="ECO:0000256" key="2">
    <source>
        <dbReference type="ARBA" id="ARBA00022630"/>
    </source>
</evidence>
<dbReference type="Gene3D" id="3.50.50.60">
    <property type="entry name" value="FAD/NAD(P)-binding domain"/>
    <property type="match status" value="2"/>
</dbReference>
<evidence type="ECO:0000256" key="5">
    <source>
        <dbReference type="ARBA" id="ARBA00023002"/>
    </source>
</evidence>
<keyword evidence="3" id="KW-0274">FAD</keyword>
<dbReference type="PRINTS" id="PR00370">
    <property type="entry name" value="FMOXYGENASE"/>
</dbReference>
<evidence type="ECO:0000313" key="7">
    <source>
        <dbReference type="Proteomes" id="UP001556367"/>
    </source>
</evidence>
<dbReference type="InterPro" id="IPR036188">
    <property type="entry name" value="FAD/NAD-bd_sf"/>
</dbReference>
<sequence>MPNLSEEAKFNATPGKSICIIGAGAAGLASIKAVLDTPQFQAGQWNVTAFEAREDIGGVWLPALPTDEPPLTPLYDSLTTNLPHRYDCTLLIVARLIHGQILVMAFTCFPFPPSTPLYPPAATALSYLKSFTVHFNLLPFIRFKTSVLDVRRNEGSTCWRVTLCTGEVLDFDLVIVANSHHRVPVYPQTAGLAQWLASGRATHSAWYRRPIDLGGKVLVVGNGPSSWDISAEMAHHPSTRLVVRSITDGDNTFSDGVQQRGRISEYLEDGTVKFADEVIETGIDHCILATGYELSFPFLPEEILRCASPPSAPPLPQELFNSGQHVFPLAMDIWPMQSKYPPTSLAFMGLQKLNSPWPSNEAQARAILHSFAHPEALDLTQEARKLLARYEKIQTEAPDKPDHVKWTWHRCRDDEHYEYRDALHAFAKDDGCAWDPSRSVTSDWAKEAWDNKFILRTAWISVVQRGEAEEWVKDVGEKGPHEWADVLRKLAQYAQEQDGAPILSVEDETAKF</sequence>
<keyword evidence="4" id="KW-0521">NADP</keyword>
<dbReference type="InterPro" id="IPR000960">
    <property type="entry name" value="Flavin_mOase"/>
</dbReference>
<evidence type="ECO:0000256" key="4">
    <source>
        <dbReference type="ARBA" id="ARBA00022857"/>
    </source>
</evidence>
<keyword evidence="5" id="KW-0560">Oxidoreductase</keyword>
<accession>A0ABR3JMI9</accession>
<comment type="caution">
    <text evidence="6">The sequence shown here is derived from an EMBL/GenBank/DDBJ whole genome shotgun (WGS) entry which is preliminary data.</text>
</comment>
<gene>
    <name evidence="6" type="ORF">HGRIS_003043</name>
</gene>
<comment type="similarity">
    <text evidence="1">Belongs to the FMO family.</text>
</comment>
<dbReference type="EMBL" id="JASNQZ010000006">
    <property type="protein sequence ID" value="KAL0956941.1"/>
    <property type="molecule type" value="Genomic_DNA"/>
</dbReference>
<dbReference type="SUPFAM" id="SSF51905">
    <property type="entry name" value="FAD/NAD(P)-binding domain"/>
    <property type="match status" value="1"/>
</dbReference>
<evidence type="ECO:0000256" key="1">
    <source>
        <dbReference type="ARBA" id="ARBA00009183"/>
    </source>
</evidence>
<evidence type="ECO:0000313" key="6">
    <source>
        <dbReference type="EMBL" id="KAL0956941.1"/>
    </source>
</evidence>
<name>A0ABR3JMI9_9AGAR</name>
<dbReference type="PANTHER" id="PTHR23023">
    <property type="entry name" value="DIMETHYLANILINE MONOOXYGENASE"/>
    <property type="match status" value="1"/>
</dbReference>
<evidence type="ECO:0008006" key="8">
    <source>
        <dbReference type="Google" id="ProtNLM"/>
    </source>
</evidence>
<dbReference type="Pfam" id="PF00743">
    <property type="entry name" value="FMO-like"/>
    <property type="match status" value="2"/>
</dbReference>
<evidence type="ECO:0000256" key="3">
    <source>
        <dbReference type="ARBA" id="ARBA00022827"/>
    </source>
</evidence>